<dbReference type="AlphaFoldDB" id="D9R8A9"/>
<comment type="similarity">
    <text evidence="2 10">Belongs to the D-alanine--D-alanine ligase family.</text>
</comment>
<dbReference type="eggNOG" id="COG1181">
    <property type="taxonomic scope" value="Bacteria"/>
</dbReference>
<feature type="binding site" evidence="12">
    <location>
        <position position="300"/>
    </location>
    <ligand>
        <name>Mg(2+)</name>
        <dbReference type="ChEBI" id="CHEBI:18420"/>
        <label>2</label>
    </ligand>
</feature>
<comment type="function">
    <text evidence="10">Cell wall formation.</text>
</comment>
<feature type="binding site" evidence="12">
    <location>
        <position position="287"/>
    </location>
    <ligand>
        <name>Mg(2+)</name>
        <dbReference type="ChEBI" id="CHEBI:18420"/>
        <label>1</label>
    </ligand>
</feature>
<evidence type="ECO:0000259" key="14">
    <source>
        <dbReference type="PROSITE" id="PS50975"/>
    </source>
</evidence>
<feature type="binding site" evidence="12">
    <location>
        <position position="302"/>
    </location>
    <ligand>
        <name>Mg(2+)</name>
        <dbReference type="ChEBI" id="CHEBI:18420"/>
        <label>2</label>
    </ligand>
</feature>
<evidence type="ECO:0000256" key="1">
    <source>
        <dbReference type="ARBA" id="ARBA00004496"/>
    </source>
</evidence>
<feature type="active site" evidence="11">
    <location>
        <position position="13"/>
    </location>
</feature>
<dbReference type="NCBIfam" id="NF002378">
    <property type="entry name" value="PRK01372.1"/>
    <property type="match status" value="1"/>
</dbReference>
<keyword evidence="12" id="KW-0460">Magnesium</keyword>
<evidence type="ECO:0000256" key="8">
    <source>
        <dbReference type="ARBA" id="ARBA00022984"/>
    </source>
</evidence>
<dbReference type="PROSITE" id="PS50975">
    <property type="entry name" value="ATP_GRASP"/>
    <property type="match status" value="1"/>
</dbReference>
<comment type="catalytic activity">
    <reaction evidence="10">
        <text>2 D-alanine + ATP = D-alanyl-D-alanine + ADP + phosphate + H(+)</text>
        <dbReference type="Rhea" id="RHEA:11224"/>
        <dbReference type="ChEBI" id="CHEBI:15378"/>
        <dbReference type="ChEBI" id="CHEBI:30616"/>
        <dbReference type="ChEBI" id="CHEBI:43474"/>
        <dbReference type="ChEBI" id="CHEBI:57416"/>
        <dbReference type="ChEBI" id="CHEBI:57822"/>
        <dbReference type="ChEBI" id="CHEBI:456216"/>
        <dbReference type="EC" id="6.3.2.4"/>
    </reaction>
</comment>
<evidence type="ECO:0000256" key="7">
    <source>
        <dbReference type="ARBA" id="ARBA00022960"/>
    </source>
</evidence>
<dbReference type="KEGG" id="csh:Closa_1258"/>
<evidence type="ECO:0000256" key="5">
    <source>
        <dbReference type="ARBA" id="ARBA00022741"/>
    </source>
</evidence>
<evidence type="ECO:0000256" key="12">
    <source>
        <dbReference type="PIRSR" id="PIRSR039102-3"/>
    </source>
</evidence>
<dbReference type="InterPro" id="IPR011095">
    <property type="entry name" value="Dala_Dala_lig_C"/>
</dbReference>
<dbReference type="InterPro" id="IPR005905">
    <property type="entry name" value="D_ala_D_ala"/>
</dbReference>
<dbReference type="GO" id="GO:0009252">
    <property type="term" value="P:peptidoglycan biosynthetic process"/>
    <property type="evidence" value="ECO:0007669"/>
    <property type="project" value="UniProtKB-UniRule"/>
</dbReference>
<evidence type="ECO:0000313" key="16">
    <source>
        <dbReference type="Proteomes" id="UP000001662"/>
    </source>
</evidence>
<dbReference type="SUPFAM" id="SSF52440">
    <property type="entry name" value="PreATP-grasp domain"/>
    <property type="match status" value="1"/>
</dbReference>
<reference evidence="15" key="1">
    <citation type="submission" date="2010-07" db="EMBL/GenBank/DDBJ databases">
        <title>Complete sequence of Clostridium saccharolyticum WM1.</title>
        <authorList>
            <consortium name="US DOE Joint Genome Institute"/>
            <person name="Lucas S."/>
            <person name="Copeland A."/>
            <person name="Lapidus A."/>
            <person name="Cheng J.-F."/>
            <person name="Bruce D."/>
            <person name="Goodwin L."/>
            <person name="Pitluck S."/>
            <person name="Chertkov O."/>
            <person name="Detter J.C."/>
            <person name="Han C."/>
            <person name="Tapia R."/>
            <person name="Land M."/>
            <person name="Hauser L."/>
            <person name="Chang Y.-J."/>
            <person name="Jeffries C."/>
            <person name="Kyrpides N."/>
            <person name="Ivanova N."/>
            <person name="Mikhailova N."/>
            <person name="Mouttaki H."/>
            <person name="Lin L."/>
            <person name="Zhou J."/>
            <person name="Hemme C.L."/>
            <person name="Woyke T."/>
        </authorList>
    </citation>
    <scope>NUCLEOTIDE SEQUENCE [LARGE SCALE GENOMIC DNA]</scope>
    <source>
        <strain evidence="15">WM1</strain>
    </source>
</reference>
<keyword evidence="5 13" id="KW-0547">Nucleotide-binding</keyword>
<dbReference type="InterPro" id="IPR011761">
    <property type="entry name" value="ATP-grasp"/>
</dbReference>
<dbReference type="Gene3D" id="3.30.1490.20">
    <property type="entry name" value="ATP-grasp fold, A domain"/>
    <property type="match status" value="1"/>
</dbReference>
<dbReference type="GO" id="GO:0008716">
    <property type="term" value="F:D-alanine-D-alanine ligase activity"/>
    <property type="evidence" value="ECO:0007669"/>
    <property type="project" value="UniProtKB-UniRule"/>
</dbReference>
<feature type="active site" evidence="11">
    <location>
        <position position="180"/>
    </location>
</feature>
<evidence type="ECO:0000256" key="11">
    <source>
        <dbReference type="PIRSR" id="PIRSR039102-1"/>
    </source>
</evidence>
<dbReference type="GO" id="GO:0005737">
    <property type="term" value="C:cytoplasm"/>
    <property type="evidence" value="ECO:0007669"/>
    <property type="project" value="UniProtKB-SubCell"/>
</dbReference>
<dbReference type="EC" id="6.3.2.4" evidence="10"/>
<dbReference type="NCBIfam" id="TIGR01205">
    <property type="entry name" value="D_ala_D_alaTIGR"/>
    <property type="match status" value="1"/>
</dbReference>
<keyword evidence="8 10" id="KW-0573">Peptidoglycan synthesis</keyword>
<dbReference type="PANTHER" id="PTHR23132:SF23">
    <property type="entry name" value="D-ALANINE--D-ALANINE LIGASE B"/>
    <property type="match status" value="1"/>
</dbReference>
<dbReference type="Gene3D" id="3.40.50.20">
    <property type="match status" value="1"/>
</dbReference>
<keyword evidence="16" id="KW-1185">Reference proteome</keyword>
<dbReference type="InterPro" id="IPR013815">
    <property type="entry name" value="ATP_grasp_subdomain_1"/>
</dbReference>
<feature type="active site" evidence="11">
    <location>
        <position position="311"/>
    </location>
</feature>
<dbReference type="GO" id="GO:0005524">
    <property type="term" value="F:ATP binding"/>
    <property type="evidence" value="ECO:0007669"/>
    <property type="project" value="UniProtKB-UniRule"/>
</dbReference>
<keyword evidence="3 10" id="KW-0963">Cytoplasm</keyword>
<dbReference type="HOGENOM" id="CLU_039268_1_1_9"/>
<dbReference type="GO" id="GO:0071555">
    <property type="term" value="P:cell wall organization"/>
    <property type="evidence" value="ECO:0007669"/>
    <property type="project" value="UniProtKB-KW"/>
</dbReference>
<dbReference type="HAMAP" id="MF_00047">
    <property type="entry name" value="Dala_Dala_lig"/>
    <property type="match status" value="1"/>
</dbReference>
<evidence type="ECO:0000256" key="2">
    <source>
        <dbReference type="ARBA" id="ARBA00010871"/>
    </source>
</evidence>
<comment type="pathway">
    <text evidence="10">Cell wall biogenesis; peptidoglycan biosynthesis.</text>
</comment>
<evidence type="ECO:0000256" key="3">
    <source>
        <dbReference type="ARBA" id="ARBA00022490"/>
    </source>
</evidence>
<dbReference type="PIRSF" id="PIRSF039102">
    <property type="entry name" value="Ddl/VanB"/>
    <property type="match status" value="1"/>
</dbReference>
<dbReference type="InterPro" id="IPR011127">
    <property type="entry name" value="Dala_Dala_lig_N"/>
</dbReference>
<gene>
    <name evidence="10" type="primary">ddl</name>
    <name evidence="15" type="ordered locus">Closa_1258</name>
</gene>
<evidence type="ECO:0000256" key="4">
    <source>
        <dbReference type="ARBA" id="ARBA00022598"/>
    </source>
</evidence>
<keyword evidence="12" id="KW-0464">Manganese</keyword>
<organism evidence="15 16">
    <name type="scientific">Lacrimispora saccharolytica (strain ATCC 35040 / DSM 2544 / NRCC 2533 / WM1)</name>
    <name type="common">Clostridium saccharolyticum</name>
    <dbReference type="NCBI Taxonomy" id="610130"/>
    <lineage>
        <taxon>Bacteria</taxon>
        <taxon>Bacillati</taxon>
        <taxon>Bacillota</taxon>
        <taxon>Clostridia</taxon>
        <taxon>Lachnospirales</taxon>
        <taxon>Lachnospiraceae</taxon>
        <taxon>Lacrimispora</taxon>
    </lineage>
</organism>
<sequence length="351" mass="38436">MKIVVLAGGFSPEREVSLSSGAMITNALIRTGHEVYLLDSYLGAADGEEVRFKSLHDGTGFFWEIGREVPELDRLSKERNGKGYIGNRVIEICGLADIVFVALHGGAGENGQIQAVLDAYGISYTGTGYEGCLKAMDKPMAKLLMRNSGIPTPDWRLYSRGESLEPFPYPCVVKPCGCGSSVGITMVEGEDQWEMALDSAFSYEDRVLAEVKITGREFSVGILGERALPAIEIIPKKGFYDYENKYQAGLTEEICPASLTEEQEEFMGCMALKVHRVLGLGYYSRVDFLMEEDGSLFCLEANTLPGMTPFSLLPQKAQAAGISYQELCEEIVSHGIHPAGVPLYPAKREHS</sequence>
<keyword evidence="6 13" id="KW-0067">ATP-binding</keyword>
<keyword evidence="9 10" id="KW-0961">Cell wall biogenesis/degradation</keyword>
<dbReference type="RefSeq" id="WP_013271956.1">
    <property type="nucleotide sequence ID" value="NC_014376.1"/>
</dbReference>
<dbReference type="Pfam" id="PF07478">
    <property type="entry name" value="Dala_Dala_lig_C"/>
    <property type="match status" value="1"/>
</dbReference>
<dbReference type="PANTHER" id="PTHR23132">
    <property type="entry name" value="D-ALANINE--D-ALANINE LIGASE"/>
    <property type="match status" value="1"/>
</dbReference>
<evidence type="ECO:0000256" key="6">
    <source>
        <dbReference type="ARBA" id="ARBA00022840"/>
    </source>
</evidence>
<dbReference type="EMBL" id="CP002109">
    <property type="protein sequence ID" value="ADL03861.1"/>
    <property type="molecule type" value="Genomic_DNA"/>
</dbReference>
<accession>D9R8A9</accession>
<dbReference type="GO" id="GO:0046872">
    <property type="term" value="F:metal ion binding"/>
    <property type="evidence" value="ECO:0007669"/>
    <property type="project" value="UniProtKB-KW"/>
</dbReference>
<dbReference type="PaxDb" id="610130-Closa_1258"/>
<dbReference type="PROSITE" id="PS00843">
    <property type="entry name" value="DALA_DALA_LIGASE_1"/>
    <property type="match status" value="1"/>
</dbReference>
<dbReference type="InterPro" id="IPR016185">
    <property type="entry name" value="PreATP-grasp_dom_sf"/>
</dbReference>
<keyword evidence="4 10" id="KW-0436">Ligase</keyword>
<feature type="binding site" evidence="12">
    <location>
        <position position="300"/>
    </location>
    <ligand>
        <name>Mg(2+)</name>
        <dbReference type="ChEBI" id="CHEBI:18420"/>
        <label>1</label>
    </ligand>
</feature>
<feature type="domain" description="ATP-grasp" evidence="14">
    <location>
        <begin position="142"/>
        <end position="333"/>
    </location>
</feature>
<dbReference type="Proteomes" id="UP000001662">
    <property type="component" value="Chromosome"/>
</dbReference>
<proteinExistence type="inferred from homology"/>
<evidence type="ECO:0000256" key="9">
    <source>
        <dbReference type="ARBA" id="ARBA00023316"/>
    </source>
</evidence>
<evidence type="ECO:0000256" key="10">
    <source>
        <dbReference type="HAMAP-Rule" id="MF_00047"/>
    </source>
</evidence>
<keyword evidence="7 10" id="KW-0133">Cell shape</keyword>
<keyword evidence="12" id="KW-0479">Metal-binding</keyword>
<dbReference type="OrthoDB" id="9813261at2"/>
<dbReference type="GO" id="GO:0008360">
    <property type="term" value="P:regulation of cell shape"/>
    <property type="evidence" value="ECO:0007669"/>
    <property type="project" value="UniProtKB-KW"/>
</dbReference>
<dbReference type="SUPFAM" id="SSF56059">
    <property type="entry name" value="Glutathione synthetase ATP-binding domain-like"/>
    <property type="match status" value="1"/>
</dbReference>
<dbReference type="Pfam" id="PF01820">
    <property type="entry name" value="Dala_Dala_lig_N"/>
    <property type="match status" value="1"/>
</dbReference>
<name>D9R8A9_LACSW</name>
<dbReference type="Gene3D" id="3.30.470.20">
    <property type="entry name" value="ATP-grasp fold, B domain"/>
    <property type="match status" value="1"/>
</dbReference>
<comment type="subcellular location">
    <subcellularLocation>
        <location evidence="1 10">Cytoplasm</location>
    </subcellularLocation>
</comment>
<evidence type="ECO:0000313" key="15">
    <source>
        <dbReference type="EMBL" id="ADL03861.1"/>
    </source>
</evidence>
<dbReference type="STRING" id="610130.Closa_1258"/>
<comment type="cofactor">
    <cofactor evidence="12">
        <name>Mg(2+)</name>
        <dbReference type="ChEBI" id="CHEBI:18420"/>
    </cofactor>
    <cofactor evidence="12">
        <name>Mn(2+)</name>
        <dbReference type="ChEBI" id="CHEBI:29035"/>
    </cofactor>
    <text evidence="12">Binds 2 magnesium or manganese ions per subunit.</text>
</comment>
<dbReference type="InterPro" id="IPR000291">
    <property type="entry name" value="D-Ala_lig_Van_CS"/>
</dbReference>
<protein>
    <recommendedName>
        <fullName evidence="10">D-alanine--D-alanine ligase</fullName>
        <ecNumber evidence="10">6.3.2.4</ecNumber>
    </recommendedName>
    <alternativeName>
        <fullName evidence="10">D-Ala-D-Ala ligase</fullName>
    </alternativeName>
    <alternativeName>
        <fullName evidence="10">D-alanylalanine synthetase</fullName>
    </alternativeName>
</protein>
<dbReference type="UniPathway" id="UPA00219"/>
<evidence type="ECO:0000256" key="13">
    <source>
        <dbReference type="PROSITE-ProRule" id="PRU00409"/>
    </source>
</evidence>